<keyword evidence="5 9" id="KW-0997">Cell inner membrane</keyword>
<evidence type="ECO:0000313" key="14">
    <source>
        <dbReference type="Proteomes" id="UP001596056"/>
    </source>
</evidence>
<keyword evidence="3 9" id="KW-0813">Transport</keyword>
<proteinExistence type="inferred from homology"/>
<evidence type="ECO:0000256" key="10">
    <source>
        <dbReference type="SAM" id="Coils"/>
    </source>
</evidence>
<dbReference type="InterPro" id="IPR058781">
    <property type="entry name" value="HH_AprE-like"/>
</dbReference>
<feature type="domain" description="AprE-like long alpha-helical hairpin" evidence="11">
    <location>
        <begin position="95"/>
        <end position="278"/>
    </location>
</feature>
<sequence length="438" mass="46900">MTAITIPQATPAVDLRRTTRLGVAALVLLLGVGGGWATFTDIDGAVVSTGQITAAGKPQIVASLDGGIVRAIEVRDGDAVTAGQVLLRLDRTLVETNLGIARVRLADALALEARLESEQRGLAEPDFRYPDLPFDRPDTSAQEEAQRQIFDARAEVRAGARAQLAETIRQAESRIVGLQAQIAARRSQAELLELDLANLRELDARNLVAGREVNEASRTAASLQGEIESLEADVASTRIGIEDARLATLQDEREFRESIASDLGEVSAKVDELVLEIVTRSAELERTVVRSPTDGIVHEMAVATVGGVVRSGDTLLQVMPLGRGLDFELQVDPAAIDQVHPGQDAEVVVAPLDPARTPHLKARVALVPAAAVTDPASGRSFYRVTLSVGPEEIARLGPDVTLLPGMPVEAFLRTGQRSVLDYLLHPVSSHLHRAFRES</sequence>
<feature type="transmembrane region" description="Helical" evidence="9">
    <location>
        <begin position="21"/>
        <end position="39"/>
    </location>
</feature>
<evidence type="ECO:0000256" key="4">
    <source>
        <dbReference type="ARBA" id="ARBA00022475"/>
    </source>
</evidence>
<keyword evidence="6 9" id="KW-0812">Transmembrane</keyword>
<comment type="caution">
    <text evidence="13">The sequence shown here is derived from an EMBL/GenBank/DDBJ whole genome shotgun (WGS) entry which is preliminary data.</text>
</comment>
<dbReference type="Gene3D" id="2.40.30.170">
    <property type="match status" value="1"/>
</dbReference>
<dbReference type="PRINTS" id="PR01490">
    <property type="entry name" value="RTXTOXIND"/>
</dbReference>
<dbReference type="NCBIfam" id="TIGR01843">
    <property type="entry name" value="type_I_hlyD"/>
    <property type="match status" value="1"/>
</dbReference>
<comment type="subcellular location">
    <subcellularLocation>
        <location evidence="1 9">Cell inner membrane</location>
        <topology evidence="1 9">Single-pass membrane protein</topology>
    </subcellularLocation>
</comment>
<evidence type="ECO:0000256" key="1">
    <source>
        <dbReference type="ARBA" id="ARBA00004377"/>
    </source>
</evidence>
<organism evidence="13 14">
    <name type="scientific">Rubellimicrobium aerolatum</name>
    <dbReference type="NCBI Taxonomy" id="490979"/>
    <lineage>
        <taxon>Bacteria</taxon>
        <taxon>Pseudomonadati</taxon>
        <taxon>Pseudomonadota</taxon>
        <taxon>Alphaproteobacteria</taxon>
        <taxon>Rhodobacterales</taxon>
        <taxon>Roseobacteraceae</taxon>
        <taxon>Rubellimicrobium</taxon>
    </lineage>
</organism>
<evidence type="ECO:0000256" key="8">
    <source>
        <dbReference type="ARBA" id="ARBA00023136"/>
    </source>
</evidence>
<reference evidence="14" key="1">
    <citation type="journal article" date="2019" name="Int. J. Syst. Evol. Microbiol.">
        <title>The Global Catalogue of Microorganisms (GCM) 10K type strain sequencing project: providing services to taxonomists for standard genome sequencing and annotation.</title>
        <authorList>
            <consortium name="The Broad Institute Genomics Platform"/>
            <consortium name="The Broad Institute Genome Sequencing Center for Infectious Disease"/>
            <person name="Wu L."/>
            <person name="Ma J."/>
        </authorList>
    </citation>
    <scope>NUCLEOTIDE SEQUENCE [LARGE SCALE GENOMIC DNA]</scope>
    <source>
        <strain evidence="14">KACC 11588</strain>
    </source>
</reference>
<dbReference type="Pfam" id="PF25994">
    <property type="entry name" value="HH_AprE"/>
    <property type="match status" value="1"/>
</dbReference>
<evidence type="ECO:0000313" key="13">
    <source>
        <dbReference type="EMBL" id="MFC5565539.1"/>
    </source>
</evidence>
<evidence type="ECO:0000259" key="11">
    <source>
        <dbReference type="Pfam" id="PF25994"/>
    </source>
</evidence>
<dbReference type="PANTHER" id="PTHR30386:SF17">
    <property type="entry name" value="ALKALINE PROTEASE SECRETION PROTEIN APRE"/>
    <property type="match status" value="1"/>
</dbReference>
<keyword evidence="10" id="KW-0175">Coiled coil</keyword>
<gene>
    <name evidence="13" type="ORF">ACFPOC_03800</name>
</gene>
<evidence type="ECO:0000256" key="3">
    <source>
        <dbReference type="ARBA" id="ARBA00022448"/>
    </source>
</evidence>
<keyword evidence="4 9" id="KW-1003">Cell membrane</keyword>
<accession>A0ABW0S9G6</accession>
<name>A0ABW0S9G6_9RHOB</name>
<evidence type="ECO:0000256" key="5">
    <source>
        <dbReference type="ARBA" id="ARBA00022519"/>
    </source>
</evidence>
<dbReference type="Proteomes" id="UP001596056">
    <property type="component" value="Unassembled WGS sequence"/>
</dbReference>
<feature type="domain" description="AprE-like beta-barrel" evidence="12">
    <location>
        <begin position="327"/>
        <end position="415"/>
    </location>
</feature>
<dbReference type="InterPro" id="IPR058982">
    <property type="entry name" value="Beta-barrel_AprE"/>
</dbReference>
<protein>
    <recommendedName>
        <fullName evidence="9">Membrane fusion protein (MFP) family protein</fullName>
    </recommendedName>
</protein>
<evidence type="ECO:0000256" key="6">
    <source>
        <dbReference type="ARBA" id="ARBA00022692"/>
    </source>
</evidence>
<dbReference type="Pfam" id="PF26002">
    <property type="entry name" value="Beta-barrel_AprE"/>
    <property type="match status" value="1"/>
</dbReference>
<dbReference type="RefSeq" id="WP_209838018.1">
    <property type="nucleotide sequence ID" value="NZ_JAGGJP010000002.1"/>
</dbReference>
<dbReference type="InterPro" id="IPR050739">
    <property type="entry name" value="MFP"/>
</dbReference>
<keyword evidence="8 9" id="KW-0472">Membrane</keyword>
<dbReference type="InterPro" id="IPR010129">
    <property type="entry name" value="T1SS_HlyD"/>
</dbReference>
<keyword evidence="14" id="KW-1185">Reference proteome</keyword>
<feature type="coiled-coil region" evidence="10">
    <location>
        <begin position="161"/>
        <end position="188"/>
    </location>
</feature>
<evidence type="ECO:0000256" key="9">
    <source>
        <dbReference type="RuleBase" id="RU365093"/>
    </source>
</evidence>
<evidence type="ECO:0000256" key="7">
    <source>
        <dbReference type="ARBA" id="ARBA00022989"/>
    </source>
</evidence>
<dbReference type="EMBL" id="JBHSNA010000002">
    <property type="protein sequence ID" value="MFC5565539.1"/>
    <property type="molecule type" value="Genomic_DNA"/>
</dbReference>
<comment type="similarity">
    <text evidence="2 9">Belongs to the membrane fusion protein (MFP) (TC 8.A.1) family.</text>
</comment>
<keyword evidence="7 9" id="KW-1133">Transmembrane helix</keyword>
<dbReference type="Gene3D" id="2.40.50.100">
    <property type="match status" value="1"/>
</dbReference>
<evidence type="ECO:0000259" key="12">
    <source>
        <dbReference type="Pfam" id="PF26002"/>
    </source>
</evidence>
<dbReference type="PANTHER" id="PTHR30386">
    <property type="entry name" value="MEMBRANE FUSION SUBUNIT OF EMRAB-TOLC MULTIDRUG EFFLUX PUMP"/>
    <property type="match status" value="1"/>
</dbReference>
<evidence type="ECO:0000256" key="2">
    <source>
        <dbReference type="ARBA" id="ARBA00009477"/>
    </source>
</evidence>